<feature type="repeat" description="ANK" evidence="3">
    <location>
        <begin position="99"/>
        <end position="131"/>
    </location>
</feature>
<keyword evidence="5" id="KW-1185">Reference proteome</keyword>
<keyword evidence="1" id="KW-0677">Repeat</keyword>
<dbReference type="PROSITE" id="PS50297">
    <property type="entry name" value="ANK_REP_REGION"/>
    <property type="match status" value="1"/>
</dbReference>
<gene>
    <name evidence="4" type="ORF">M0811_01573</name>
</gene>
<protein>
    <submittedName>
        <fullName evidence="4">Ankyrin repeat-containing protein</fullName>
    </submittedName>
</protein>
<dbReference type="SUPFAM" id="SSF48403">
    <property type="entry name" value="Ankyrin repeat"/>
    <property type="match status" value="1"/>
</dbReference>
<dbReference type="AlphaFoldDB" id="A0A9Q0LGY1"/>
<organism evidence="4 5">
    <name type="scientific">Anaeramoeba ignava</name>
    <name type="common">Anaerobic marine amoeba</name>
    <dbReference type="NCBI Taxonomy" id="1746090"/>
    <lineage>
        <taxon>Eukaryota</taxon>
        <taxon>Metamonada</taxon>
        <taxon>Anaeramoebidae</taxon>
        <taxon>Anaeramoeba</taxon>
    </lineage>
</organism>
<dbReference type="Gene3D" id="1.25.40.20">
    <property type="entry name" value="Ankyrin repeat-containing domain"/>
    <property type="match status" value="1"/>
</dbReference>
<evidence type="ECO:0000256" key="2">
    <source>
        <dbReference type="ARBA" id="ARBA00023043"/>
    </source>
</evidence>
<dbReference type="InterPro" id="IPR036770">
    <property type="entry name" value="Ankyrin_rpt-contain_sf"/>
</dbReference>
<dbReference type="PROSITE" id="PS50088">
    <property type="entry name" value="ANK_REPEAT"/>
    <property type="match status" value="1"/>
</dbReference>
<evidence type="ECO:0000256" key="1">
    <source>
        <dbReference type="ARBA" id="ARBA00022737"/>
    </source>
</evidence>
<accession>A0A9Q0LGY1</accession>
<sequence length="194" mass="22020">MDQTRIEEIINFDNEEELNELIKNKSIKFPKDSYLINQAIQKDKPKCFHSLLEVAEIELNFIDQKTNLSPLSLSIITKKQSFFQDLLTKGADPNFPNEKGRTPLMFACLIGAKSFVEALLRNKINLSLKDRHGFTNVHMAVLASSGTTNSLDMLYSKNASLNEKDNQNRTPLHLAAYLGKFRANGFQVNLEETI</sequence>
<evidence type="ECO:0000256" key="3">
    <source>
        <dbReference type="PROSITE-ProRule" id="PRU00023"/>
    </source>
</evidence>
<reference evidence="4" key="1">
    <citation type="submission" date="2022-10" db="EMBL/GenBank/DDBJ databases">
        <title>Novel sulphate-reducing endosymbionts in the free-living metamonad Anaeramoeba.</title>
        <authorList>
            <person name="Jerlstrom-Hultqvist J."/>
            <person name="Cepicka I."/>
            <person name="Gallot-Lavallee L."/>
            <person name="Salas-Leiva D."/>
            <person name="Curtis B.A."/>
            <person name="Zahonova K."/>
            <person name="Pipaliya S."/>
            <person name="Dacks J."/>
            <person name="Roger A.J."/>
        </authorList>
    </citation>
    <scope>NUCLEOTIDE SEQUENCE</scope>
    <source>
        <strain evidence="4">BMAN</strain>
    </source>
</reference>
<dbReference type="Proteomes" id="UP001149090">
    <property type="component" value="Unassembled WGS sequence"/>
</dbReference>
<dbReference type="InterPro" id="IPR002110">
    <property type="entry name" value="Ankyrin_rpt"/>
</dbReference>
<dbReference type="OrthoDB" id="20872at2759"/>
<evidence type="ECO:0000313" key="5">
    <source>
        <dbReference type="Proteomes" id="UP001149090"/>
    </source>
</evidence>
<dbReference type="SMART" id="SM00248">
    <property type="entry name" value="ANK"/>
    <property type="match status" value="3"/>
</dbReference>
<dbReference type="PANTHER" id="PTHR24198">
    <property type="entry name" value="ANKYRIN REPEAT AND PROTEIN KINASE DOMAIN-CONTAINING PROTEIN"/>
    <property type="match status" value="1"/>
</dbReference>
<dbReference type="Pfam" id="PF12796">
    <property type="entry name" value="Ank_2"/>
    <property type="match status" value="1"/>
</dbReference>
<evidence type="ECO:0000313" key="4">
    <source>
        <dbReference type="EMBL" id="KAJ5072558.1"/>
    </source>
</evidence>
<dbReference type="GO" id="GO:0005737">
    <property type="term" value="C:cytoplasm"/>
    <property type="evidence" value="ECO:0007669"/>
    <property type="project" value="TreeGrafter"/>
</dbReference>
<comment type="caution">
    <text evidence="4">The sequence shown here is derived from an EMBL/GenBank/DDBJ whole genome shotgun (WGS) entry which is preliminary data.</text>
</comment>
<keyword evidence="2 3" id="KW-0040">ANK repeat</keyword>
<dbReference type="PANTHER" id="PTHR24198:SF188">
    <property type="entry name" value="ANKYRIN REPEAT DOMAIN 55"/>
    <property type="match status" value="1"/>
</dbReference>
<name>A0A9Q0LGY1_ANAIG</name>
<proteinExistence type="predicted"/>
<dbReference type="EMBL" id="JAPDFW010000081">
    <property type="protein sequence ID" value="KAJ5072558.1"/>
    <property type="molecule type" value="Genomic_DNA"/>
</dbReference>